<keyword evidence="1" id="KW-0347">Helicase</keyword>
<sequence>MASTVLKYRKTDHSTFKLPLSVNLEQQSICSICKNGPLGKLLQDASLITWAECIMSHRAHIEVVDRTLRDLRNSSTLMDGITFVFARDFRQTPRHYQKYTSRYHLSTFEIFSLMDFD</sequence>
<dbReference type="GO" id="GO:0043139">
    <property type="term" value="F:5'-3' DNA helicase activity"/>
    <property type="evidence" value="ECO:0007669"/>
    <property type="project" value="UniProtKB-EC"/>
</dbReference>
<dbReference type="EMBL" id="BGZK01001063">
    <property type="protein sequence ID" value="GBP70109.1"/>
    <property type="molecule type" value="Genomic_DNA"/>
</dbReference>
<organism evidence="3 4">
    <name type="scientific">Eumeta variegata</name>
    <name type="common">Bagworm moth</name>
    <name type="synonym">Eumeta japonica</name>
    <dbReference type="NCBI Taxonomy" id="151549"/>
    <lineage>
        <taxon>Eukaryota</taxon>
        <taxon>Metazoa</taxon>
        <taxon>Ecdysozoa</taxon>
        <taxon>Arthropoda</taxon>
        <taxon>Hexapoda</taxon>
        <taxon>Insecta</taxon>
        <taxon>Pterygota</taxon>
        <taxon>Neoptera</taxon>
        <taxon>Endopterygota</taxon>
        <taxon>Lepidoptera</taxon>
        <taxon>Glossata</taxon>
        <taxon>Ditrysia</taxon>
        <taxon>Tineoidea</taxon>
        <taxon>Psychidae</taxon>
        <taxon>Oiketicinae</taxon>
        <taxon>Eumeta</taxon>
    </lineage>
</organism>
<feature type="domain" description="DNA helicase Pif1-like DEAD-box helicase" evidence="2">
    <location>
        <begin position="1"/>
        <end position="94"/>
    </location>
</feature>
<dbReference type="GO" id="GO:0006310">
    <property type="term" value="P:DNA recombination"/>
    <property type="evidence" value="ECO:0007669"/>
    <property type="project" value="UniProtKB-KW"/>
</dbReference>
<keyword evidence="1" id="KW-0547">Nucleotide-binding</keyword>
<proteinExistence type="inferred from homology"/>
<gene>
    <name evidence="3" type="ORF">EVAR_50931_1</name>
</gene>
<evidence type="ECO:0000313" key="3">
    <source>
        <dbReference type="EMBL" id="GBP70109.1"/>
    </source>
</evidence>
<protein>
    <recommendedName>
        <fullName evidence="1">ATP-dependent DNA helicase</fullName>
        <ecNumber evidence="1">5.6.2.3</ecNumber>
    </recommendedName>
</protein>
<keyword evidence="1" id="KW-0227">DNA damage</keyword>
<comment type="catalytic activity">
    <reaction evidence="1">
        <text>ATP + H2O = ADP + phosphate + H(+)</text>
        <dbReference type="Rhea" id="RHEA:13065"/>
        <dbReference type="ChEBI" id="CHEBI:15377"/>
        <dbReference type="ChEBI" id="CHEBI:15378"/>
        <dbReference type="ChEBI" id="CHEBI:30616"/>
        <dbReference type="ChEBI" id="CHEBI:43474"/>
        <dbReference type="ChEBI" id="CHEBI:456216"/>
        <dbReference type="EC" id="5.6.2.3"/>
    </reaction>
</comment>
<dbReference type="GO" id="GO:0000723">
    <property type="term" value="P:telomere maintenance"/>
    <property type="evidence" value="ECO:0007669"/>
    <property type="project" value="InterPro"/>
</dbReference>
<dbReference type="Proteomes" id="UP000299102">
    <property type="component" value="Unassembled WGS sequence"/>
</dbReference>
<dbReference type="GO" id="GO:0005524">
    <property type="term" value="F:ATP binding"/>
    <property type="evidence" value="ECO:0007669"/>
    <property type="project" value="UniProtKB-KW"/>
</dbReference>
<dbReference type="GO" id="GO:0016887">
    <property type="term" value="F:ATP hydrolysis activity"/>
    <property type="evidence" value="ECO:0007669"/>
    <property type="project" value="RHEA"/>
</dbReference>
<keyword evidence="1" id="KW-0233">DNA recombination</keyword>
<dbReference type="PANTHER" id="PTHR10492">
    <property type="match status" value="1"/>
</dbReference>
<dbReference type="AlphaFoldDB" id="A0A4C1Y6C5"/>
<evidence type="ECO:0000256" key="1">
    <source>
        <dbReference type="RuleBase" id="RU363044"/>
    </source>
</evidence>
<evidence type="ECO:0000313" key="4">
    <source>
        <dbReference type="Proteomes" id="UP000299102"/>
    </source>
</evidence>
<keyword evidence="1" id="KW-0067">ATP-binding</keyword>
<comment type="caution">
    <text evidence="3">The sequence shown here is derived from an EMBL/GenBank/DDBJ whole genome shotgun (WGS) entry which is preliminary data.</text>
</comment>
<name>A0A4C1Y6C5_EUMVA</name>
<dbReference type="InterPro" id="IPR010285">
    <property type="entry name" value="DNA_helicase_pif1-like_DEAD"/>
</dbReference>
<keyword evidence="1" id="KW-0234">DNA repair</keyword>
<comment type="cofactor">
    <cofactor evidence="1">
        <name>Mg(2+)</name>
        <dbReference type="ChEBI" id="CHEBI:18420"/>
    </cofactor>
</comment>
<evidence type="ECO:0000259" key="2">
    <source>
        <dbReference type="Pfam" id="PF05970"/>
    </source>
</evidence>
<dbReference type="GO" id="GO:0006281">
    <property type="term" value="P:DNA repair"/>
    <property type="evidence" value="ECO:0007669"/>
    <property type="project" value="UniProtKB-KW"/>
</dbReference>
<keyword evidence="4" id="KW-1185">Reference proteome</keyword>
<accession>A0A4C1Y6C5</accession>
<keyword evidence="1" id="KW-0378">Hydrolase</keyword>
<comment type="similarity">
    <text evidence="1">Belongs to the helicase family.</text>
</comment>
<dbReference type="PANTHER" id="PTHR10492:SF57">
    <property type="entry name" value="ATP-DEPENDENT DNA HELICASE"/>
    <property type="match status" value="1"/>
</dbReference>
<dbReference type="EC" id="5.6.2.3" evidence="1"/>
<reference evidence="3 4" key="1">
    <citation type="journal article" date="2019" name="Commun. Biol.">
        <title>The bagworm genome reveals a unique fibroin gene that provides high tensile strength.</title>
        <authorList>
            <person name="Kono N."/>
            <person name="Nakamura H."/>
            <person name="Ohtoshi R."/>
            <person name="Tomita M."/>
            <person name="Numata K."/>
            <person name="Arakawa K."/>
        </authorList>
    </citation>
    <scope>NUCLEOTIDE SEQUENCE [LARGE SCALE GENOMIC DNA]</scope>
</reference>
<dbReference type="OrthoDB" id="272985at2759"/>
<dbReference type="Pfam" id="PF05970">
    <property type="entry name" value="PIF1"/>
    <property type="match status" value="1"/>
</dbReference>
<dbReference type="STRING" id="151549.A0A4C1Y6C5"/>